<accession>A7I4K2</accession>
<dbReference type="AlphaFoldDB" id="A7I4K2"/>
<dbReference type="EMBL" id="CP000780">
    <property type="protein sequence ID" value="ABS54663.1"/>
    <property type="molecule type" value="Genomic_DNA"/>
</dbReference>
<protein>
    <submittedName>
        <fullName evidence="1">Uncharacterized protein</fullName>
    </submittedName>
</protein>
<reference evidence="2" key="1">
    <citation type="journal article" date="2015" name="Microbiology">
        <title>Genome of Methanoregula boonei 6A8 reveals adaptations to oligotrophic peatland environments.</title>
        <authorList>
            <person name="Braeuer S."/>
            <person name="Cadillo-Quiroz H."/>
            <person name="Kyrpides N."/>
            <person name="Woyke T."/>
            <person name="Goodwin L."/>
            <person name="Detter C."/>
            <person name="Podell S."/>
            <person name="Yavitt J.B."/>
            <person name="Zinder S.H."/>
        </authorList>
    </citation>
    <scope>NUCLEOTIDE SEQUENCE [LARGE SCALE GENOMIC DNA]</scope>
    <source>
        <strain evidence="2">DSM 21154 / JCM 14090 / 6A8</strain>
    </source>
</reference>
<gene>
    <name evidence="1" type="ordered locus">Mboo_0139</name>
</gene>
<name>A7I4K2_METB6</name>
<proteinExistence type="predicted"/>
<evidence type="ECO:0000313" key="2">
    <source>
        <dbReference type="Proteomes" id="UP000002408"/>
    </source>
</evidence>
<dbReference type="Proteomes" id="UP000002408">
    <property type="component" value="Chromosome"/>
</dbReference>
<dbReference type="RefSeq" id="WP_011991151.1">
    <property type="nucleotide sequence ID" value="NC_009712.1"/>
</dbReference>
<dbReference type="HOGENOM" id="CLU_2340135_0_0_2"/>
<dbReference type="KEGG" id="mbn:Mboo_0139"/>
<evidence type="ECO:0000313" key="1">
    <source>
        <dbReference type="EMBL" id="ABS54663.1"/>
    </source>
</evidence>
<keyword evidence="2" id="KW-1185">Reference proteome</keyword>
<organism evidence="1 2">
    <name type="scientific">Methanoregula boonei (strain DSM 21154 / JCM 14090 / 6A8)</name>
    <dbReference type="NCBI Taxonomy" id="456442"/>
    <lineage>
        <taxon>Archaea</taxon>
        <taxon>Methanobacteriati</taxon>
        <taxon>Methanobacteriota</taxon>
        <taxon>Stenosarchaea group</taxon>
        <taxon>Methanomicrobia</taxon>
        <taxon>Methanomicrobiales</taxon>
        <taxon>Methanoregulaceae</taxon>
        <taxon>Methanoregula</taxon>
    </lineage>
</organism>
<sequence length="97" mass="11350">MSVLVKFRHVGVFHTGDSLSIDLSKISEFKITRQRNSCELLAITPENHQPDKPYSIATRDREYQLQEIMTDLRQLKKEKRDITYEITDTGVQRTIRA</sequence>
<dbReference type="GeneID" id="5411202"/>